<evidence type="ECO:0000256" key="6">
    <source>
        <dbReference type="ARBA" id="ARBA00023136"/>
    </source>
</evidence>
<dbReference type="Proteomes" id="UP000230605">
    <property type="component" value="Chromosome 5"/>
</dbReference>
<accession>A0A2G5HA96</accession>
<dbReference type="EMBL" id="CP134188">
    <property type="protein sequence ID" value="WPB03662.1"/>
    <property type="molecule type" value="Genomic_DNA"/>
</dbReference>
<dbReference type="Proteomes" id="UP001302367">
    <property type="component" value="Chromosome 5"/>
</dbReference>
<dbReference type="OrthoDB" id="1658288at2759"/>
<dbReference type="AlphaFoldDB" id="A0A2G5HA96"/>
<dbReference type="PANTHER" id="PTHR48182:SF2">
    <property type="entry name" value="PROTEIN SERAC1"/>
    <property type="match status" value="1"/>
</dbReference>
<gene>
    <name evidence="8" type="ORF">CB0940_07696</name>
    <name evidence="9" type="ORF">RHO25_008303</name>
</gene>
<evidence type="ECO:0000256" key="2">
    <source>
        <dbReference type="ARBA" id="ARBA00004240"/>
    </source>
</evidence>
<sequence length="757" mass="85603">MGANGSWGLKIWSGERDVDRPGPENDIEVDIILVQGLASDPIWAWRSQKPRPARERAARQTSGSASLHALVDDRYCFWPRDLLPMDIPRARICTYAYHSQHQSAQFTTNISECGNQMLYYLSVKRDTGRARRRPIIFVGHSFGGLALATARSDGRFHGIAECCVGIIFLGTPFRGTPFAGLLDFFNRGRRNKQPVIEALKPDSKELQDLQQRFRASLRPNSPRILVSQESACLPGALHVAMHADHRGMNKFSGSDDPNYIQLRLELNVMCGRALEFLAQQRRIDPVTGVGIPTRPHDQPQATSSKPTPQPSSSQSLPSPTHPLPALFRRDLEDDEASMEDHEAERHRYDSDSIFLEVDASSLTEFVTQFRYLLRQPAPSMIPTYHLGLLEEMAKIARVFYTRCPLLFSMSTRECIRYGSDVSHGVDNNPGLGTICSSKDIRQVISVTTAFFNALDSRVLTKGDVRAIVRQRFLQMMILLLSMLSEADAFHISSLLRNTYKMRTYRADLEILFLRTIPLSAVNPKVFLFYSVSAVVGQSLPDLVGHKAYWEYLLQELAKQGYLLPVNFIELRGDTQTWLPTWPNEGHRSNGVFGRLQLHGEEPRGFNETLPFIVEGPDYPDDYVSRKNLDVWYDYEVDFKTEWMFLFMYSQRDTVVTAGWLCSQAVVKLQASGITLVLSPLKPALPSSLDEEIDVGDIVLLCGRYIIIIARSERVPPVTWEGLDTFEMLNWMEIQSVSQGDHQGDHQGAPERHLTVIL</sequence>
<keyword evidence="11" id="KW-1185">Reference proteome</keyword>
<evidence type="ECO:0000256" key="1">
    <source>
        <dbReference type="ARBA" id="ARBA00004173"/>
    </source>
</evidence>
<evidence type="ECO:0000256" key="3">
    <source>
        <dbReference type="ARBA" id="ARBA00004370"/>
    </source>
</evidence>
<evidence type="ECO:0000256" key="7">
    <source>
        <dbReference type="SAM" id="MobiDB-lite"/>
    </source>
</evidence>
<evidence type="ECO:0000313" key="11">
    <source>
        <dbReference type="Proteomes" id="UP001302367"/>
    </source>
</evidence>
<dbReference type="GO" id="GO:0005739">
    <property type="term" value="C:mitochondrion"/>
    <property type="evidence" value="ECO:0007669"/>
    <property type="project" value="UniProtKB-SubCell"/>
</dbReference>
<name>A0A2G5HA96_CERBT</name>
<evidence type="ECO:0000313" key="9">
    <source>
        <dbReference type="EMBL" id="WPB03662.1"/>
    </source>
</evidence>
<reference evidence="9 11" key="2">
    <citation type="submission" date="2023-09" db="EMBL/GenBank/DDBJ databases">
        <title>Complete-Gapless Cercospora beticola genome.</title>
        <authorList>
            <person name="Wyatt N.A."/>
            <person name="Spanner R.E."/>
            <person name="Bolton M.D."/>
        </authorList>
    </citation>
    <scope>NUCLEOTIDE SEQUENCE [LARGE SCALE GENOMIC DNA]</scope>
    <source>
        <strain evidence="9">Cb09-40</strain>
    </source>
</reference>
<reference evidence="8 10" key="1">
    <citation type="submission" date="2015-10" db="EMBL/GenBank/DDBJ databases">
        <title>The cercosporin biosynthetic gene cluster was horizontally transferred to several fungal lineages and shown to be expanded in Cercospora beticola based on microsynteny with recipient genomes.</title>
        <authorList>
            <person name="De Jonge R."/>
            <person name="Ebert M.K."/>
            <person name="Suttle J.C."/>
            <person name="Jurick Ii W.M."/>
            <person name="Secor G.A."/>
            <person name="Thomma B.P."/>
            <person name="Van De Peer Y."/>
            <person name="Bolton M.D."/>
        </authorList>
    </citation>
    <scope>NUCLEOTIDE SEQUENCE [LARGE SCALE GENOMIC DNA]</scope>
    <source>
        <strain evidence="8 10">09-40</strain>
    </source>
</reference>
<comment type="subcellular location">
    <subcellularLocation>
        <location evidence="2">Endoplasmic reticulum</location>
    </subcellularLocation>
    <subcellularLocation>
        <location evidence="3">Membrane</location>
    </subcellularLocation>
    <subcellularLocation>
        <location evidence="1">Mitochondrion</location>
    </subcellularLocation>
</comment>
<dbReference type="SUPFAM" id="SSF53474">
    <property type="entry name" value="alpha/beta-Hydrolases"/>
    <property type="match status" value="1"/>
</dbReference>
<organism evidence="8 10">
    <name type="scientific">Cercospora beticola</name>
    <name type="common">Sugarbeet leaf spot fungus</name>
    <dbReference type="NCBI Taxonomy" id="122368"/>
    <lineage>
        <taxon>Eukaryota</taxon>
        <taxon>Fungi</taxon>
        <taxon>Dikarya</taxon>
        <taxon>Ascomycota</taxon>
        <taxon>Pezizomycotina</taxon>
        <taxon>Dothideomycetes</taxon>
        <taxon>Dothideomycetidae</taxon>
        <taxon>Mycosphaerellales</taxon>
        <taxon>Mycosphaerellaceae</taxon>
        <taxon>Cercospora</taxon>
    </lineage>
</organism>
<evidence type="ECO:0000256" key="5">
    <source>
        <dbReference type="ARBA" id="ARBA00023128"/>
    </source>
</evidence>
<dbReference type="GO" id="GO:0005783">
    <property type="term" value="C:endoplasmic reticulum"/>
    <property type="evidence" value="ECO:0007669"/>
    <property type="project" value="UniProtKB-SubCell"/>
</dbReference>
<protein>
    <submittedName>
        <fullName evidence="8">Uncharacterized protein</fullName>
    </submittedName>
</protein>
<dbReference type="InterPro" id="IPR052374">
    <property type="entry name" value="SERAC1"/>
</dbReference>
<dbReference type="InterPro" id="IPR029058">
    <property type="entry name" value="AB_hydrolase_fold"/>
</dbReference>
<dbReference type="EMBL" id="LKMD01000108">
    <property type="protein sequence ID" value="PIA89213.1"/>
    <property type="molecule type" value="Genomic_DNA"/>
</dbReference>
<keyword evidence="4" id="KW-0256">Endoplasmic reticulum</keyword>
<proteinExistence type="predicted"/>
<dbReference type="GO" id="GO:0016020">
    <property type="term" value="C:membrane"/>
    <property type="evidence" value="ECO:0007669"/>
    <property type="project" value="UniProtKB-SubCell"/>
</dbReference>
<evidence type="ECO:0000256" key="4">
    <source>
        <dbReference type="ARBA" id="ARBA00022824"/>
    </source>
</evidence>
<evidence type="ECO:0000313" key="8">
    <source>
        <dbReference type="EMBL" id="PIA89213.1"/>
    </source>
</evidence>
<feature type="compositionally biased region" description="Low complexity" evidence="7">
    <location>
        <begin position="298"/>
        <end position="318"/>
    </location>
</feature>
<keyword evidence="5" id="KW-0496">Mitochondrion</keyword>
<dbReference type="Gene3D" id="3.40.50.1820">
    <property type="entry name" value="alpha/beta hydrolase"/>
    <property type="match status" value="1"/>
</dbReference>
<evidence type="ECO:0000313" key="10">
    <source>
        <dbReference type="Proteomes" id="UP000230605"/>
    </source>
</evidence>
<keyword evidence="6" id="KW-0472">Membrane</keyword>
<dbReference type="PANTHER" id="PTHR48182">
    <property type="entry name" value="PROTEIN SERAC1"/>
    <property type="match status" value="1"/>
</dbReference>
<feature type="region of interest" description="Disordered" evidence="7">
    <location>
        <begin position="287"/>
        <end position="325"/>
    </location>
</feature>